<feature type="transmembrane region" description="Helical" evidence="1">
    <location>
        <begin position="123"/>
        <end position="149"/>
    </location>
</feature>
<organism evidence="2 3">
    <name type="scientific">Clostridium perfringens</name>
    <dbReference type="NCBI Taxonomy" id="1502"/>
    <lineage>
        <taxon>Bacteria</taxon>
        <taxon>Bacillati</taxon>
        <taxon>Bacillota</taxon>
        <taxon>Clostridia</taxon>
        <taxon>Eubacteriales</taxon>
        <taxon>Clostridiaceae</taxon>
        <taxon>Clostridium</taxon>
    </lineage>
</organism>
<sequence length="256" mass="29271">MTIFYTTLILVFFFSLSSRIFSYKSRYLEYIVIFISILVVVLVAGLRLNIGDTYAYIQQYNSLGTFNGVLEGKDKGFTIFILILYRISTSPQFMIFVTSLVTQLGNLITLAKYRSYFELETYMYITSGYFLTSMNGIRQSLVAAVMFFFTKYIINGKFLSYLIIVLIMSTIHASALVMIPVYFIVRNEAWSKKTTIIIVIASIGFLFFYQLVPALMDIISNSTYKEYEKDLLTSGGGSSFMRVLVNSVPVVLSYIY</sequence>
<reference evidence="2 3" key="1">
    <citation type="submission" date="2018-11" db="EMBL/GenBank/DDBJ databases">
        <title>Draft genome sequences of potential pathogenic Clostridium perfringens from environmental surface water in the North West Province, South Africa.</title>
        <authorList>
            <person name="Fourie J.C.J."/>
            <person name="Sanko T.J."/>
            <person name="Bezuidenhout C."/>
            <person name="Mienie C."/>
            <person name="Adeleke R."/>
        </authorList>
    </citation>
    <scope>NUCLEOTIDE SEQUENCE [LARGE SCALE GENOMIC DNA]</scope>
    <source>
        <strain evidence="2 3">SC4-C13</strain>
    </source>
</reference>
<feature type="transmembrane region" description="Helical" evidence="1">
    <location>
        <begin position="93"/>
        <end position="111"/>
    </location>
</feature>
<proteinExistence type="predicted"/>
<dbReference type="RefSeq" id="WP_148087234.1">
    <property type="nucleotide sequence ID" value="NZ_JASNJJ010000126.1"/>
</dbReference>
<gene>
    <name evidence="2" type="ORF">EHZ11_16325</name>
</gene>
<name>A0AAE8FQ61_CLOPF</name>
<keyword evidence="1" id="KW-1133">Transmembrane helix</keyword>
<dbReference type="AlphaFoldDB" id="A0AAE8FQ61"/>
<feature type="transmembrane region" description="Helical" evidence="1">
    <location>
        <begin position="196"/>
        <end position="219"/>
    </location>
</feature>
<accession>A0AAE8FQ61</accession>
<dbReference type="Proteomes" id="UP000273641">
    <property type="component" value="Unassembled WGS sequence"/>
</dbReference>
<keyword evidence="1" id="KW-0472">Membrane</keyword>
<dbReference type="InterPro" id="IPR049458">
    <property type="entry name" value="EpsG-like"/>
</dbReference>
<feature type="non-terminal residue" evidence="2">
    <location>
        <position position="256"/>
    </location>
</feature>
<protein>
    <submittedName>
        <fullName evidence="2">EpsG family protein</fullName>
    </submittedName>
</protein>
<keyword evidence="1" id="KW-0812">Transmembrane</keyword>
<evidence type="ECO:0000256" key="1">
    <source>
        <dbReference type="SAM" id="Phobius"/>
    </source>
</evidence>
<comment type="caution">
    <text evidence="2">The sequence shown here is derived from an EMBL/GenBank/DDBJ whole genome shotgun (WGS) entry which is preliminary data.</text>
</comment>
<feature type="transmembrane region" description="Helical" evidence="1">
    <location>
        <begin position="161"/>
        <end position="184"/>
    </location>
</feature>
<dbReference type="Pfam" id="PF14897">
    <property type="entry name" value="EpsG"/>
    <property type="match status" value="1"/>
</dbReference>
<evidence type="ECO:0000313" key="3">
    <source>
        <dbReference type="Proteomes" id="UP000273641"/>
    </source>
</evidence>
<feature type="transmembrane region" description="Helical" evidence="1">
    <location>
        <begin position="27"/>
        <end position="46"/>
    </location>
</feature>
<dbReference type="EMBL" id="RQNR01000108">
    <property type="protein sequence ID" value="RQN20906.1"/>
    <property type="molecule type" value="Genomic_DNA"/>
</dbReference>
<evidence type="ECO:0000313" key="2">
    <source>
        <dbReference type="EMBL" id="RQN20906.1"/>
    </source>
</evidence>